<organism evidence="1 2">
    <name type="scientific">Legionella spiritensis</name>
    <dbReference type="NCBI Taxonomy" id="452"/>
    <lineage>
        <taxon>Bacteria</taxon>
        <taxon>Pseudomonadati</taxon>
        <taxon>Pseudomonadota</taxon>
        <taxon>Gammaproteobacteria</taxon>
        <taxon>Legionellales</taxon>
        <taxon>Legionellaceae</taxon>
        <taxon>Legionella</taxon>
    </lineage>
</organism>
<dbReference type="PATRIC" id="fig|452.5.peg.874"/>
<dbReference type="RefSeq" id="WP_058482744.1">
    <property type="nucleotide sequence ID" value="NZ_CAAAII010000002.1"/>
</dbReference>
<keyword evidence="2" id="KW-1185">Reference proteome</keyword>
<protein>
    <submittedName>
        <fullName evidence="1">Ankyrin repeats (3 copies)</fullName>
    </submittedName>
</protein>
<dbReference type="STRING" id="452.Lspi_0795"/>
<dbReference type="InterPro" id="IPR036770">
    <property type="entry name" value="Ankyrin_rpt-contain_sf"/>
</dbReference>
<gene>
    <name evidence="1" type="ORF">Lspi_0795</name>
</gene>
<proteinExistence type="predicted"/>
<dbReference type="SUPFAM" id="SSF48403">
    <property type="entry name" value="Ankyrin repeat"/>
    <property type="match status" value="1"/>
</dbReference>
<dbReference type="Gene3D" id="1.25.40.20">
    <property type="entry name" value="Ankyrin repeat-containing domain"/>
    <property type="match status" value="1"/>
</dbReference>
<dbReference type="OrthoDB" id="5654440at2"/>
<dbReference type="Proteomes" id="UP000054877">
    <property type="component" value="Unassembled WGS sequence"/>
</dbReference>
<evidence type="ECO:0000313" key="1">
    <source>
        <dbReference type="EMBL" id="KTD64628.1"/>
    </source>
</evidence>
<accession>A0A0W0Z659</accession>
<dbReference type="AlphaFoldDB" id="A0A0W0Z659"/>
<dbReference type="EMBL" id="LNYX01000012">
    <property type="protein sequence ID" value="KTD64628.1"/>
    <property type="molecule type" value="Genomic_DNA"/>
</dbReference>
<comment type="caution">
    <text evidence="1">The sequence shown here is derived from an EMBL/GenBank/DDBJ whole genome shotgun (WGS) entry which is preliminary data.</text>
</comment>
<sequence length="493" mass="56960">MAQDFSIVSSSDYLQKLTALGIDSGLIKKNLEEADYQRVYDYKLRLSQEYWGVPLDITQDWQLQCLKGNVAKISGLDIARSCDNQGLNPSHYSAWSGNPDALSWVKHHHPELLTKKDKYGRTIAHYAAWSGNPEALGWVLKHYPELLIRKDRYAYTIAHYAALSGSPAVLCWVKNHYDELLAKISGSNLSFIDFAAYSGNSEQLNYAIACSDKPHELKISGDIRDKEIFIRLFLKALVINYSLTNIVLPFNADSTSVKKTEILCARNKKLKEVCQQFETVLQGVLQHNDHENPEHLSRLSDVNILFNLFNELLSPNEMNEYLAREVFKKNLPELNDHKRQLLAQYTISQDMAWDIFNKMIHKMRPEQRFTATYEEKILKTLWHLLVRVDSSANYWPWAEKNQDIRTLLEALQETVESCTNQSELKKAIITFYHFHKEQITHQRNYLPRWFQSNHKTAIQQLFDKVFAIAGISQDELSVVQGNEIPVSRRALNP</sequence>
<reference evidence="1 2" key="1">
    <citation type="submission" date="2015-11" db="EMBL/GenBank/DDBJ databases">
        <title>Genomic analysis of 38 Legionella species identifies large and diverse effector repertoires.</title>
        <authorList>
            <person name="Burstein D."/>
            <person name="Amaro F."/>
            <person name="Zusman T."/>
            <person name="Lifshitz Z."/>
            <person name="Cohen O."/>
            <person name="Gilbert J.A."/>
            <person name="Pupko T."/>
            <person name="Shuman H.A."/>
            <person name="Segal G."/>
        </authorList>
    </citation>
    <scope>NUCLEOTIDE SEQUENCE [LARGE SCALE GENOMIC DNA]</scope>
    <source>
        <strain evidence="1 2">Mt.St.Helens-9</strain>
    </source>
</reference>
<name>A0A0W0Z659_LEGSP</name>
<evidence type="ECO:0000313" key="2">
    <source>
        <dbReference type="Proteomes" id="UP000054877"/>
    </source>
</evidence>